<reference evidence="2" key="1">
    <citation type="submission" date="2023-08" db="EMBL/GenBank/DDBJ databases">
        <title>Draft sequence of the Babesia gibsoni genome.</title>
        <authorList>
            <person name="Yamagishi J.Y."/>
            <person name="Xuan X.X."/>
        </authorList>
    </citation>
    <scope>NUCLEOTIDE SEQUENCE</scope>
    <source>
        <strain evidence="2">Azabu</strain>
    </source>
</reference>
<evidence type="ECO:0000313" key="2">
    <source>
        <dbReference type="EMBL" id="KAK1444396.1"/>
    </source>
</evidence>
<sequence>MDSPFVLPSIIQNICKGQYFCAAVSSDGKTIALGTDERIALFPVYSPTLPCRVIKYIAKLDSYKEAKCMSFASKGCCYACQSFSKFVLQHANTRKAILHLTFFVGNDDYLIMLGNTFVSIFDLNKNTDEAIVTFCLDSQLVTQGKICFHSINMERHTVATEHTGEVGLSSFDFIINNRKNELNYYKIVFHERERWWYLDCSASVGIMPNIDDRRVPLQMERSYTDVYGNQCNAESVSTMHQMDVEGKDGAQNKKFSISDVGKKGRKASSRNWSRKLHDDASYDSTLRRIPRGRRRSQPDEDESPGNDISHLMEETEETHSRETGSSEGISASNISLTSPAETHQRLERKVAAKTPKKRFMTRTATGVKQKGLINYTKILSSEYVVDYNKRRTKNSIDSSIHHGRLRATSSLDAETPVVEWGKLATEDWEWKPFDHNAGGSSAKTEGPNPYDVDLEAELWIAGHQEPLLQQDKGSVYTQFCLLKDSLSSHEVSRKVIMEYPVIDVSDDESLCEYVSLEKTVIVEYKRELLLAVAYRFGYIGFLKIMMPYTILTSTQDGKVLMVNSGEPRTELAFRFQLSLPLNVENIVFNCSKEGYLAVLGGDVTLLLKCFLPDVSYNFSEVKLDNGTIRIASSIAEDEIKLFRLFRHYEMTCNAIYRVGCFGCCSDQWVFVTNSNAGLKVFGTTLDNNRRYLRLSLRCESNVAFADLIWINKTRSALVLMDDGTFAITVPPRKPQWYGLVPNFVRISTNMEYVENEEEFDKKLSYEDTVSEMAIDYHKMEESPDYKFFYKCQYSLFGDNEHVSELKPDCNKDPLIHQDDVIVDYQNRLSLV</sequence>
<feature type="compositionally biased region" description="Polar residues" evidence="1">
    <location>
        <begin position="325"/>
        <end position="341"/>
    </location>
</feature>
<keyword evidence="3" id="KW-1185">Reference proteome</keyword>
<feature type="compositionally biased region" description="Basic and acidic residues" evidence="1">
    <location>
        <begin position="310"/>
        <end position="324"/>
    </location>
</feature>
<gene>
    <name evidence="2" type="ORF">BgAZ_103020</name>
</gene>
<dbReference type="AlphaFoldDB" id="A0AAD8PFE6"/>
<proteinExistence type="predicted"/>
<evidence type="ECO:0000313" key="3">
    <source>
        <dbReference type="Proteomes" id="UP001230268"/>
    </source>
</evidence>
<dbReference type="SUPFAM" id="SSF50978">
    <property type="entry name" value="WD40 repeat-like"/>
    <property type="match status" value="1"/>
</dbReference>
<feature type="compositionally biased region" description="Basic residues" evidence="1">
    <location>
        <begin position="263"/>
        <end position="274"/>
    </location>
</feature>
<comment type="caution">
    <text evidence="2">The sequence shown here is derived from an EMBL/GenBank/DDBJ whole genome shotgun (WGS) entry which is preliminary data.</text>
</comment>
<name>A0AAD8PFE6_BABGI</name>
<dbReference type="Proteomes" id="UP001230268">
    <property type="component" value="Unassembled WGS sequence"/>
</dbReference>
<accession>A0AAD8PFE6</accession>
<evidence type="ECO:0000256" key="1">
    <source>
        <dbReference type="SAM" id="MobiDB-lite"/>
    </source>
</evidence>
<feature type="region of interest" description="Disordered" evidence="1">
    <location>
        <begin position="244"/>
        <end position="363"/>
    </location>
</feature>
<organism evidence="2 3">
    <name type="scientific">Babesia gibsoni</name>
    <dbReference type="NCBI Taxonomy" id="33632"/>
    <lineage>
        <taxon>Eukaryota</taxon>
        <taxon>Sar</taxon>
        <taxon>Alveolata</taxon>
        <taxon>Apicomplexa</taxon>
        <taxon>Aconoidasida</taxon>
        <taxon>Piroplasmida</taxon>
        <taxon>Babesiidae</taxon>
        <taxon>Babesia</taxon>
    </lineage>
</organism>
<protein>
    <submittedName>
        <fullName evidence="2">Uncharacterized protein</fullName>
    </submittedName>
</protein>
<dbReference type="EMBL" id="JAVEPI010000001">
    <property type="protein sequence ID" value="KAK1444396.1"/>
    <property type="molecule type" value="Genomic_DNA"/>
</dbReference>
<dbReference type="InterPro" id="IPR036322">
    <property type="entry name" value="WD40_repeat_dom_sf"/>
</dbReference>